<dbReference type="OrthoDB" id="9775889at2"/>
<dbReference type="InterPro" id="IPR017853">
    <property type="entry name" value="GH"/>
</dbReference>
<keyword evidence="10" id="KW-1185">Reference proteome</keyword>
<evidence type="ECO:0000256" key="4">
    <source>
        <dbReference type="ARBA" id="ARBA00023024"/>
    </source>
</evidence>
<sequence length="385" mass="43210">MKRPHGILTLIFLALFCQSVLIGQPVWGQSKPKKYVLIGYVGGGGWTKNDIEPQKLTHINYAFAVPAQNGELAPIKAKDSVNLATLNTLKAINKDLQILISIGGWGGCRYFSDASLTDAARKKFAKSAVSFMKKHRLDGVDIDWEYPDQIGENNIFRPVDKQNFTLLLKELREQLDAQGKKDNRPASRHYLLTAATGGDTAFVNHTELGNAQKYLDYVNIMTYDLYHGNDKKTGHHSPLYQSALSDRSRNSSDDAVNGHIKAGVPARKIVLGLPFYGRGWTAVNPVNKGLFQPSAGKHMSPNYDDLVANYINKNGYTRYWDDKAKAPYLWNQESRTFISYADKESMKHKIDYVKSKGLAGAMFWEYTLDLKEDKLLDVLVTELAK</sequence>
<evidence type="ECO:0000256" key="2">
    <source>
        <dbReference type="ARBA" id="ARBA00012729"/>
    </source>
</evidence>
<evidence type="ECO:0000313" key="9">
    <source>
        <dbReference type="EMBL" id="RCR71348.1"/>
    </source>
</evidence>
<keyword evidence="3 6" id="KW-0378">Hydrolase</keyword>
<evidence type="ECO:0000256" key="7">
    <source>
        <dbReference type="RuleBase" id="RU004453"/>
    </source>
</evidence>
<proteinExistence type="inferred from homology"/>
<evidence type="ECO:0000256" key="3">
    <source>
        <dbReference type="ARBA" id="ARBA00022801"/>
    </source>
</evidence>
<dbReference type="InterPro" id="IPR029070">
    <property type="entry name" value="Chitinase_insertion_sf"/>
</dbReference>
<dbReference type="InterPro" id="IPR001223">
    <property type="entry name" value="Glyco_hydro18_cat"/>
</dbReference>
<reference evidence="9 10" key="1">
    <citation type="submission" date="2018-07" db="EMBL/GenBank/DDBJ databases">
        <title>Genome analysis of Larkinella rosea.</title>
        <authorList>
            <person name="Zhou Z."/>
            <person name="Wang G."/>
        </authorList>
    </citation>
    <scope>NUCLEOTIDE SEQUENCE [LARGE SCALE GENOMIC DNA]</scope>
    <source>
        <strain evidence="10">zzj9</strain>
    </source>
</reference>
<dbReference type="PANTHER" id="PTHR11177">
    <property type="entry name" value="CHITINASE"/>
    <property type="match status" value="1"/>
</dbReference>
<keyword evidence="4" id="KW-0624">Polysaccharide degradation</keyword>
<keyword evidence="4" id="KW-0146">Chitin degradation</keyword>
<evidence type="ECO:0000259" key="8">
    <source>
        <dbReference type="PROSITE" id="PS51910"/>
    </source>
</evidence>
<dbReference type="GO" id="GO:0005975">
    <property type="term" value="P:carbohydrate metabolic process"/>
    <property type="evidence" value="ECO:0007669"/>
    <property type="project" value="InterPro"/>
</dbReference>
<dbReference type="PANTHER" id="PTHR11177:SF317">
    <property type="entry name" value="CHITINASE 12-RELATED"/>
    <property type="match status" value="1"/>
</dbReference>
<dbReference type="CDD" id="cd06548">
    <property type="entry name" value="GH18_chitinase"/>
    <property type="match status" value="1"/>
</dbReference>
<dbReference type="Gene3D" id="3.20.20.80">
    <property type="entry name" value="Glycosidases"/>
    <property type="match status" value="1"/>
</dbReference>
<feature type="domain" description="GH18" evidence="8">
    <location>
        <begin position="35"/>
        <end position="385"/>
    </location>
</feature>
<dbReference type="EMBL" id="QOWE01000002">
    <property type="protein sequence ID" value="RCR71348.1"/>
    <property type="molecule type" value="Genomic_DNA"/>
</dbReference>
<dbReference type="AlphaFoldDB" id="A0A368JUL4"/>
<gene>
    <name evidence="9" type="ORF">DUE52_02955</name>
</gene>
<dbReference type="InterPro" id="IPR011583">
    <property type="entry name" value="Chitinase_II/V-like_cat"/>
</dbReference>
<evidence type="ECO:0000256" key="1">
    <source>
        <dbReference type="ARBA" id="ARBA00000822"/>
    </source>
</evidence>
<dbReference type="Gene3D" id="3.10.50.10">
    <property type="match status" value="1"/>
</dbReference>
<name>A0A368JUL4_9BACT</name>
<protein>
    <recommendedName>
        <fullName evidence="2">chitinase</fullName>
        <ecNumber evidence="2">3.2.1.14</ecNumber>
    </recommendedName>
</protein>
<dbReference type="PROSITE" id="PS51910">
    <property type="entry name" value="GH18_2"/>
    <property type="match status" value="1"/>
</dbReference>
<evidence type="ECO:0000256" key="5">
    <source>
        <dbReference type="ARBA" id="ARBA00023295"/>
    </source>
</evidence>
<dbReference type="InterPro" id="IPR001579">
    <property type="entry name" value="Glyco_hydro_18_chit_AS"/>
</dbReference>
<dbReference type="PROSITE" id="PS01095">
    <property type="entry name" value="GH18_1"/>
    <property type="match status" value="1"/>
</dbReference>
<comment type="catalytic activity">
    <reaction evidence="1">
        <text>Random endo-hydrolysis of N-acetyl-beta-D-glucosaminide (1-&gt;4)-beta-linkages in chitin and chitodextrins.</text>
        <dbReference type="EC" id="3.2.1.14"/>
    </reaction>
</comment>
<keyword evidence="4" id="KW-0119">Carbohydrate metabolism</keyword>
<dbReference type="InterPro" id="IPR050314">
    <property type="entry name" value="Glycosyl_Hydrlase_18"/>
</dbReference>
<dbReference type="Proteomes" id="UP000253383">
    <property type="component" value="Unassembled WGS sequence"/>
</dbReference>
<organism evidence="9 10">
    <name type="scientific">Larkinella punicea</name>
    <dbReference type="NCBI Taxonomy" id="2315727"/>
    <lineage>
        <taxon>Bacteria</taxon>
        <taxon>Pseudomonadati</taxon>
        <taxon>Bacteroidota</taxon>
        <taxon>Cytophagia</taxon>
        <taxon>Cytophagales</taxon>
        <taxon>Spirosomataceae</taxon>
        <taxon>Larkinella</taxon>
    </lineage>
</organism>
<keyword evidence="5 6" id="KW-0326">Glycosidase</keyword>
<evidence type="ECO:0000313" key="10">
    <source>
        <dbReference type="Proteomes" id="UP000253383"/>
    </source>
</evidence>
<dbReference type="GO" id="GO:0008061">
    <property type="term" value="F:chitin binding"/>
    <property type="evidence" value="ECO:0007669"/>
    <property type="project" value="InterPro"/>
</dbReference>
<dbReference type="GO" id="GO:0008843">
    <property type="term" value="F:endochitinase activity"/>
    <property type="evidence" value="ECO:0007669"/>
    <property type="project" value="UniProtKB-EC"/>
</dbReference>
<comment type="caution">
    <text evidence="9">The sequence shown here is derived from an EMBL/GenBank/DDBJ whole genome shotgun (WGS) entry which is preliminary data.</text>
</comment>
<dbReference type="SUPFAM" id="SSF54556">
    <property type="entry name" value="Chitinase insertion domain"/>
    <property type="match status" value="1"/>
</dbReference>
<dbReference type="GO" id="GO:0006032">
    <property type="term" value="P:chitin catabolic process"/>
    <property type="evidence" value="ECO:0007669"/>
    <property type="project" value="UniProtKB-KW"/>
</dbReference>
<evidence type="ECO:0000256" key="6">
    <source>
        <dbReference type="RuleBase" id="RU000489"/>
    </source>
</evidence>
<dbReference type="EC" id="3.2.1.14" evidence="2"/>
<dbReference type="SMART" id="SM00636">
    <property type="entry name" value="Glyco_18"/>
    <property type="match status" value="1"/>
</dbReference>
<comment type="similarity">
    <text evidence="7">Belongs to the glycosyl hydrolase 18 family.</text>
</comment>
<accession>A0A368JUL4</accession>
<dbReference type="SUPFAM" id="SSF51445">
    <property type="entry name" value="(Trans)glycosidases"/>
    <property type="match status" value="1"/>
</dbReference>
<dbReference type="Pfam" id="PF00704">
    <property type="entry name" value="Glyco_hydro_18"/>
    <property type="match status" value="1"/>
</dbReference>